<dbReference type="CDD" id="cd18880">
    <property type="entry name" value="NUDIX_ADPRase"/>
    <property type="match status" value="1"/>
</dbReference>
<gene>
    <name evidence="4" type="ORF">J2Z18_002402</name>
</gene>
<dbReference type="GeneID" id="95404399"/>
<dbReference type="RefSeq" id="WP_007127972.1">
    <property type="nucleotide sequence ID" value="NZ_BOSA01000005.1"/>
</dbReference>
<dbReference type="EMBL" id="JAGGKI010000005">
    <property type="protein sequence ID" value="MBP1893300.1"/>
    <property type="molecule type" value="Genomic_DNA"/>
</dbReference>
<proteinExistence type="predicted"/>
<feature type="domain" description="Nudix hydrolase" evidence="3">
    <location>
        <begin position="1"/>
        <end position="142"/>
    </location>
</feature>
<dbReference type="Gene3D" id="3.90.79.10">
    <property type="entry name" value="Nucleoside Triphosphate Pyrophosphohydrolase"/>
    <property type="match status" value="1"/>
</dbReference>
<evidence type="ECO:0000313" key="4">
    <source>
        <dbReference type="EMBL" id="MBP1893300.1"/>
    </source>
</evidence>
<dbReference type="InterPro" id="IPR000086">
    <property type="entry name" value="NUDIX_hydrolase_dom"/>
</dbReference>
<dbReference type="InterPro" id="IPR020084">
    <property type="entry name" value="NUDIX_hydrolase_CS"/>
</dbReference>
<dbReference type="PROSITE" id="PS51462">
    <property type="entry name" value="NUDIX"/>
    <property type="match status" value="1"/>
</dbReference>
<protein>
    <submittedName>
        <fullName evidence="4">ADP-ribose pyrophosphatase YjhB (NUDIX family)</fullName>
    </submittedName>
</protein>
<dbReference type="InterPro" id="IPR015797">
    <property type="entry name" value="NUDIX_hydrolase-like_dom_sf"/>
</dbReference>
<dbReference type="PANTHER" id="PTHR43046">
    <property type="entry name" value="GDP-MANNOSE MANNOSYL HYDROLASE"/>
    <property type="match status" value="1"/>
</dbReference>
<evidence type="ECO:0000313" key="5">
    <source>
        <dbReference type="Proteomes" id="UP000706926"/>
    </source>
</evidence>
<comment type="cofactor">
    <cofactor evidence="1">
        <name>Mg(2+)</name>
        <dbReference type="ChEBI" id="CHEBI:18420"/>
    </cofactor>
</comment>
<dbReference type="PANTHER" id="PTHR43046:SF16">
    <property type="entry name" value="ADP-RIBOSE PYROPHOSPHATASE YJHB-RELATED"/>
    <property type="match status" value="1"/>
</dbReference>
<keyword evidence="2" id="KW-0378">Hydrolase</keyword>
<keyword evidence="5" id="KW-1185">Reference proteome</keyword>
<evidence type="ECO:0000259" key="3">
    <source>
        <dbReference type="PROSITE" id="PS51462"/>
    </source>
</evidence>
<dbReference type="PROSITE" id="PS00893">
    <property type="entry name" value="NUDIX_BOX"/>
    <property type="match status" value="1"/>
</dbReference>
<comment type="caution">
    <text evidence="4">The sequence shown here is derived from an EMBL/GenBank/DDBJ whole genome shotgun (WGS) entry which is preliminary data.</text>
</comment>
<sequence length="160" mass="18046">MSYHIRVRPTALVIQDERILLVEYSDANGIHYNLPGGGAEPGETITDGVLRELYEETTITAVAGPIAFVYEYAPHHHSGNNTSNIHTLYIVLECCPQAGSVARLPDIPDPDQSSVRWIPLSQLDDIVLYPNIKQHIKKYATERKNIELIEDHQLEPYFNP</sequence>
<dbReference type="SUPFAM" id="SSF55811">
    <property type="entry name" value="Nudix"/>
    <property type="match status" value="1"/>
</dbReference>
<dbReference type="Pfam" id="PF00293">
    <property type="entry name" value="NUDIX"/>
    <property type="match status" value="1"/>
</dbReference>
<reference evidence="4 5" key="1">
    <citation type="submission" date="2021-03" db="EMBL/GenBank/DDBJ databases">
        <title>Genomic Encyclopedia of Type Strains, Phase IV (KMG-IV): sequencing the most valuable type-strain genomes for metagenomic binning, comparative biology and taxonomic classification.</title>
        <authorList>
            <person name="Goeker M."/>
        </authorList>
    </citation>
    <scope>NUCLEOTIDE SEQUENCE [LARGE SCALE GENOMIC DNA]</scope>
    <source>
        <strain evidence="4 5">DSM 15596</strain>
    </source>
</reference>
<evidence type="ECO:0000256" key="2">
    <source>
        <dbReference type="ARBA" id="ARBA00022801"/>
    </source>
</evidence>
<evidence type="ECO:0000256" key="1">
    <source>
        <dbReference type="ARBA" id="ARBA00001946"/>
    </source>
</evidence>
<name>A0ABS4FAL8_9BACL</name>
<dbReference type="Proteomes" id="UP000706926">
    <property type="component" value="Unassembled WGS sequence"/>
</dbReference>
<accession>A0ABS4FAL8</accession>
<organism evidence="4 5">
    <name type="scientific">Paenibacillus lactis</name>
    <dbReference type="NCBI Taxonomy" id="228574"/>
    <lineage>
        <taxon>Bacteria</taxon>
        <taxon>Bacillati</taxon>
        <taxon>Bacillota</taxon>
        <taxon>Bacilli</taxon>
        <taxon>Bacillales</taxon>
        <taxon>Paenibacillaceae</taxon>
        <taxon>Paenibacillus</taxon>
    </lineage>
</organism>